<dbReference type="GO" id="GO:0005525">
    <property type="term" value="F:GTP binding"/>
    <property type="evidence" value="ECO:0007669"/>
    <property type="project" value="UniProtKB-KW"/>
</dbReference>
<keyword evidence="3" id="KW-1185">Reference proteome</keyword>
<dbReference type="OMA" id="NAYVMEK"/>
<keyword evidence="1" id="KW-0547">Nucleotide-binding</keyword>
<dbReference type="SUPFAM" id="SSF52540">
    <property type="entry name" value="P-loop containing nucleoside triphosphate hydrolases"/>
    <property type="match status" value="1"/>
</dbReference>
<dbReference type="Pfam" id="PF00071">
    <property type="entry name" value="Ras"/>
    <property type="match status" value="1"/>
</dbReference>
<dbReference type="InterPro" id="IPR027417">
    <property type="entry name" value="P-loop_NTPase"/>
</dbReference>
<keyword evidence="2" id="KW-0342">GTP-binding</keyword>
<accession>A0A7I4Y4Y5</accession>
<dbReference type="WBParaSite" id="HCON_00052750-00001">
    <property type="protein sequence ID" value="HCON_00052750-00001"/>
    <property type="gene ID" value="HCON_00052750"/>
</dbReference>
<dbReference type="Proteomes" id="UP000025227">
    <property type="component" value="Unplaced"/>
</dbReference>
<dbReference type="AlphaFoldDB" id="A0A7I4Y4Y5"/>
<dbReference type="InterPro" id="IPR003578">
    <property type="entry name" value="Small_GTPase_Rho"/>
</dbReference>
<reference evidence="4" key="1">
    <citation type="submission" date="2020-12" db="UniProtKB">
        <authorList>
            <consortium name="WormBaseParasite"/>
        </authorList>
    </citation>
    <scope>IDENTIFICATION</scope>
    <source>
        <strain evidence="4">MHco3</strain>
    </source>
</reference>
<dbReference type="Gene3D" id="3.40.50.300">
    <property type="entry name" value="P-loop containing nucleotide triphosphate hydrolases"/>
    <property type="match status" value="1"/>
</dbReference>
<dbReference type="SMART" id="SM00174">
    <property type="entry name" value="RHO"/>
    <property type="match status" value="1"/>
</dbReference>
<name>A0A7I4Y4Y5_HAECO</name>
<sequence>MKFPLRLKSKKEQPTEMTKLTDTDMVRCVIIGDPNSGKEMMLKKYAYYAGVPYDVTNKQVVTAFNDRKCTFVDSQSAYVNDSDDVHVFLLCVSVARQDKVEETVGKILNTVHDRIRGKPFALVGTQIEKRLLTNINNNNSCNIESNSLPMPLHRAERFAKQIGASKYLECSEITGEGLEEVFEEAFQIGNAYVMEKQNKSHRHRKSFLEATGMKKQKSCVTQ</sequence>
<dbReference type="PRINTS" id="PR00449">
    <property type="entry name" value="RASTRNSFRMNG"/>
</dbReference>
<dbReference type="GO" id="GO:0007264">
    <property type="term" value="P:small GTPase-mediated signal transduction"/>
    <property type="evidence" value="ECO:0007669"/>
    <property type="project" value="InterPro"/>
</dbReference>
<evidence type="ECO:0000313" key="4">
    <source>
        <dbReference type="WBParaSite" id="HCON_00052750-00001"/>
    </source>
</evidence>
<evidence type="ECO:0000256" key="1">
    <source>
        <dbReference type="ARBA" id="ARBA00022741"/>
    </source>
</evidence>
<dbReference type="GO" id="GO:0003924">
    <property type="term" value="F:GTPase activity"/>
    <property type="evidence" value="ECO:0007669"/>
    <property type="project" value="InterPro"/>
</dbReference>
<protein>
    <submittedName>
        <fullName evidence="4">Ras family protein</fullName>
    </submittedName>
</protein>
<dbReference type="PANTHER" id="PTHR24072">
    <property type="entry name" value="RHO FAMILY GTPASE"/>
    <property type="match status" value="1"/>
</dbReference>
<evidence type="ECO:0000313" key="3">
    <source>
        <dbReference type="Proteomes" id="UP000025227"/>
    </source>
</evidence>
<evidence type="ECO:0000256" key="2">
    <source>
        <dbReference type="ARBA" id="ARBA00023134"/>
    </source>
</evidence>
<organism evidence="3 4">
    <name type="scientific">Haemonchus contortus</name>
    <name type="common">Barber pole worm</name>
    <dbReference type="NCBI Taxonomy" id="6289"/>
    <lineage>
        <taxon>Eukaryota</taxon>
        <taxon>Metazoa</taxon>
        <taxon>Ecdysozoa</taxon>
        <taxon>Nematoda</taxon>
        <taxon>Chromadorea</taxon>
        <taxon>Rhabditida</taxon>
        <taxon>Rhabditina</taxon>
        <taxon>Rhabditomorpha</taxon>
        <taxon>Strongyloidea</taxon>
        <taxon>Trichostrongylidae</taxon>
        <taxon>Haemonchus</taxon>
    </lineage>
</organism>
<dbReference type="InterPro" id="IPR001806">
    <property type="entry name" value="Small_GTPase"/>
</dbReference>
<proteinExistence type="predicted"/>
<dbReference type="OrthoDB" id="25896at2759"/>